<protein>
    <submittedName>
        <fullName evidence="1">Uncharacterized protein</fullName>
    </submittedName>
</protein>
<sequence length="151" mass="17045">MAIVRYCAIGLGLMGYPDSRASSSTNLPNSQTVVIQVNGMGLIFEKLSRQHHLKLLIAALDEDVNPKPRCPQTRPPTRVYKEGASEHFLRVGRDELGMLRILEMAEEELAMEQDHENVVGGLGEFPKAEWREDLRKRPFPSIHCPVARCCY</sequence>
<proteinExistence type="predicted"/>
<dbReference type="EMBL" id="LN649231">
    <property type="protein sequence ID" value="CEI68353.1"/>
    <property type="molecule type" value="Genomic_DNA"/>
</dbReference>
<dbReference type="AlphaFoldDB" id="A0A2L2TJX7"/>
<dbReference type="Proteomes" id="UP000245910">
    <property type="component" value="Chromosome III"/>
</dbReference>
<reference evidence="2" key="1">
    <citation type="submission" date="2014-10" db="EMBL/GenBank/DDBJ databases">
        <authorList>
            <person name="King R."/>
        </authorList>
    </citation>
    <scope>NUCLEOTIDE SEQUENCE [LARGE SCALE GENOMIC DNA]</scope>
    <source>
        <strain evidence="2">A3/5</strain>
    </source>
</reference>
<organism evidence="1 2">
    <name type="scientific">Fusarium venenatum</name>
    <dbReference type="NCBI Taxonomy" id="56646"/>
    <lineage>
        <taxon>Eukaryota</taxon>
        <taxon>Fungi</taxon>
        <taxon>Dikarya</taxon>
        <taxon>Ascomycota</taxon>
        <taxon>Pezizomycotina</taxon>
        <taxon>Sordariomycetes</taxon>
        <taxon>Hypocreomycetidae</taxon>
        <taxon>Hypocreales</taxon>
        <taxon>Nectriaceae</taxon>
        <taxon>Fusarium</taxon>
    </lineage>
</organism>
<evidence type="ECO:0000313" key="2">
    <source>
        <dbReference type="Proteomes" id="UP000245910"/>
    </source>
</evidence>
<evidence type="ECO:0000313" key="1">
    <source>
        <dbReference type="EMBL" id="CEI68353.1"/>
    </source>
</evidence>
<accession>A0A2L2TJX7</accession>
<keyword evidence="2" id="KW-1185">Reference proteome</keyword>
<name>A0A2L2TJX7_9HYPO</name>